<dbReference type="NCBIfam" id="TIGR01084">
    <property type="entry name" value="mutY"/>
    <property type="match status" value="1"/>
</dbReference>
<dbReference type="PRINTS" id="PR00502">
    <property type="entry name" value="NUDIXFAMILY"/>
</dbReference>
<dbReference type="Proteomes" id="UP000179157">
    <property type="component" value="Unassembled WGS sequence"/>
</dbReference>
<keyword evidence="7" id="KW-0004">4Fe-4S</keyword>
<name>A0A1F5UR91_FRAXR</name>
<dbReference type="SUPFAM" id="SSF55811">
    <property type="entry name" value="Nudix"/>
    <property type="match status" value="1"/>
</dbReference>
<dbReference type="PANTHER" id="PTHR42944:SF1">
    <property type="entry name" value="ADENINE DNA GLYCOSYLASE"/>
    <property type="match status" value="1"/>
</dbReference>
<evidence type="ECO:0000256" key="2">
    <source>
        <dbReference type="ARBA" id="ARBA00001966"/>
    </source>
</evidence>
<evidence type="ECO:0000256" key="4">
    <source>
        <dbReference type="ARBA" id="ARBA00008343"/>
    </source>
</evidence>
<dbReference type="SMART" id="SM00478">
    <property type="entry name" value="ENDO3c"/>
    <property type="match status" value="1"/>
</dbReference>
<dbReference type="InterPro" id="IPR003265">
    <property type="entry name" value="HhH-GPD_domain"/>
</dbReference>
<comment type="function">
    <text evidence="3">Adenine glycosylase active on G-A mispairs. MutY also corrects error-prone DNA synthesis past GO lesions which are due to the oxidatively damaged form of guanine: 7,8-dihydro-8-oxoguanine (8-oxo-dGTP).</text>
</comment>
<comment type="catalytic activity">
    <reaction evidence="1">
        <text>Hydrolyzes free adenine bases from 7,8-dihydro-8-oxoguanine:adenine mismatched double-stranded DNA, leaving an apurinic site.</text>
        <dbReference type="EC" id="3.2.2.31"/>
    </reaction>
</comment>
<evidence type="ECO:0000256" key="10">
    <source>
        <dbReference type="ARBA" id="ARBA00022801"/>
    </source>
</evidence>
<dbReference type="Pfam" id="PF14815">
    <property type="entry name" value="NUDIX_4"/>
    <property type="match status" value="1"/>
</dbReference>
<dbReference type="Gene3D" id="1.10.1670.10">
    <property type="entry name" value="Helix-hairpin-Helix base-excision DNA repair enzymes (C-terminal)"/>
    <property type="match status" value="1"/>
</dbReference>
<dbReference type="CDD" id="cd00056">
    <property type="entry name" value="ENDO3c"/>
    <property type="match status" value="1"/>
</dbReference>
<dbReference type="InterPro" id="IPR015797">
    <property type="entry name" value="NUDIX_hydrolase-like_dom_sf"/>
</dbReference>
<keyword evidence="9" id="KW-0227">DNA damage</keyword>
<keyword evidence="14" id="KW-0326">Glycosidase</keyword>
<keyword evidence="11" id="KW-0408">Iron</keyword>
<keyword evidence="12" id="KW-0411">Iron-sulfur</keyword>
<proteinExistence type="inferred from homology"/>
<dbReference type="AlphaFoldDB" id="A0A1F5UR91"/>
<keyword evidence="13" id="KW-0234">DNA repair</keyword>
<evidence type="ECO:0000256" key="13">
    <source>
        <dbReference type="ARBA" id="ARBA00023204"/>
    </source>
</evidence>
<dbReference type="InterPro" id="IPR003651">
    <property type="entry name" value="Endonuclease3_FeS-loop_motif"/>
</dbReference>
<dbReference type="GO" id="GO:0051539">
    <property type="term" value="F:4 iron, 4 sulfur cluster binding"/>
    <property type="evidence" value="ECO:0007669"/>
    <property type="project" value="UniProtKB-KW"/>
</dbReference>
<evidence type="ECO:0000259" key="15">
    <source>
        <dbReference type="PROSITE" id="PS51462"/>
    </source>
</evidence>
<dbReference type="InterPro" id="IPR000445">
    <property type="entry name" value="HhH_motif"/>
</dbReference>
<protein>
    <recommendedName>
        <fullName evidence="6">Adenine DNA glycosylase</fullName>
        <ecNumber evidence="5">3.2.2.31</ecNumber>
    </recommendedName>
</protein>
<gene>
    <name evidence="16" type="ORF">A2Z21_01145</name>
</gene>
<evidence type="ECO:0000256" key="7">
    <source>
        <dbReference type="ARBA" id="ARBA00022485"/>
    </source>
</evidence>
<evidence type="ECO:0000256" key="12">
    <source>
        <dbReference type="ARBA" id="ARBA00023014"/>
    </source>
</evidence>
<dbReference type="Pfam" id="PF00633">
    <property type="entry name" value="HHH"/>
    <property type="match status" value="1"/>
</dbReference>
<reference evidence="16 17" key="1">
    <citation type="journal article" date="2016" name="Nat. Commun.">
        <title>Thousands of microbial genomes shed light on interconnected biogeochemical processes in an aquifer system.</title>
        <authorList>
            <person name="Anantharaman K."/>
            <person name="Brown C.T."/>
            <person name="Hug L.A."/>
            <person name="Sharon I."/>
            <person name="Castelle C.J."/>
            <person name="Probst A.J."/>
            <person name="Thomas B.C."/>
            <person name="Singh A."/>
            <person name="Wilkins M.J."/>
            <person name="Karaoz U."/>
            <person name="Brodie E.L."/>
            <person name="Williams K.H."/>
            <person name="Hubbard S.S."/>
            <person name="Banfield J.F."/>
        </authorList>
    </citation>
    <scope>NUCLEOTIDE SEQUENCE [LARGE SCALE GENOMIC DNA]</scope>
    <source>
        <strain evidence="17">RBG_16_55_9</strain>
    </source>
</reference>
<dbReference type="InterPro" id="IPR023170">
    <property type="entry name" value="HhH_base_excis_C"/>
</dbReference>
<evidence type="ECO:0000256" key="8">
    <source>
        <dbReference type="ARBA" id="ARBA00022723"/>
    </source>
</evidence>
<accession>A0A1F5UR91</accession>
<evidence type="ECO:0000256" key="14">
    <source>
        <dbReference type="ARBA" id="ARBA00023295"/>
    </source>
</evidence>
<comment type="caution">
    <text evidence="16">The sequence shown here is derived from an EMBL/GenBank/DDBJ whole genome shotgun (WGS) entry which is preliminary data.</text>
</comment>
<dbReference type="STRING" id="1817864.A2Z21_01145"/>
<evidence type="ECO:0000256" key="5">
    <source>
        <dbReference type="ARBA" id="ARBA00012045"/>
    </source>
</evidence>
<dbReference type="PROSITE" id="PS00893">
    <property type="entry name" value="NUDIX_BOX"/>
    <property type="match status" value="1"/>
</dbReference>
<dbReference type="InterPro" id="IPR020084">
    <property type="entry name" value="NUDIX_hydrolase_CS"/>
</dbReference>
<dbReference type="InterPro" id="IPR011257">
    <property type="entry name" value="DNA_glycosylase"/>
</dbReference>
<organism evidence="16 17">
    <name type="scientific">Fraserbacteria sp. (strain RBG_16_55_9)</name>
    <dbReference type="NCBI Taxonomy" id="1817864"/>
    <lineage>
        <taxon>Bacteria</taxon>
        <taxon>Candidatus Fraseribacteriota</taxon>
    </lineage>
</organism>
<comment type="similarity">
    <text evidence="4">Belongs to the Nth/MutY family.</text>
</comment>
<dbReference type="PANTHER" id="PTHR42944">
    <property type="entry name" value="ADENINE DNA GLYCOSYLASE"/>
    <property type="match status" value="1"/>
</dbReference>
<dbReference type="GO" id="GO:0034039">
    <property type="term" value="F:8-oxo-7,8-dihydroguanine DNA N-glycosylase activity"/>
    <property type="evidence" value="ECO:0007669"/>
    <property type="project" value="TreeGrafter"/>
</dbReference>
<evidence type="ECO:0000256" key="6">
    <source>
        <dbReference type="ARBA" id="ARBA00022023"/>
    </source>
</evidence>
<dbReference type="Pfam" id="PF00730">
    <property type="entry name" value="HhH-GPD"/>
    <property type="match status" value="1"/>
</dbReference>
<dbReference type="PROSITE" id="PS51462">
    <property type="entry name" value="NUDIX"/>
    <property type="match status" value="1"/>
</dbReference>
<keyword evidence="10" id="KW-0378">Hydrolase</keyword>
<dbReference type="InterPro" id="IPR000086">
    <property type="entry name" value="NUDIX_hydrolase_dom"/>
</dbReference>
<evidence type="ECO:0000256" key="3">
    <source>
        <dbReference type="ARBA" id="ARBA00002933"/>
    </source>
</evidence>
<dbReference type="Gene3D" id="1.10.340.30">
    <property type="entry name" value="Hypothetical protein, domain 2"/>
    <property type="match status" value="1"/>
</dbReference>
<evidence type="ECO:0000313" key="16">
    <source>
        <dbReference type="EMBL" id="OGF53271.1"/>
    </source>
</evidence>
<comment type="cofactor">
    <cofactor evidence="2">
        <name>[4Fe-4S] cluster</name>
        <dbReference type="ChEBI" id="CHEBI:49883"/>
    </cofactor>
</comment>
<evidence type="ECO:0000256" key="9">
    <source>
        <dbReference type="ARBA" id="ARBA00022763"/>
    </source>
</evidence>
<sequence length="350" mass="40217">MKRFVQNLLNWYEANRRTLPWRKTKDSYRIWVAETMLQQTRVAAAKRYYERFIEEFPTVESLAQASLDRVLKVWEGLGYYARARNLHCAAQIVTQEHNGVLPKDKRELLSLPGIGRYTVGAILSIAFGQDEPVLDGNIRRVLCRVFHVTENPRLRRVERRLELLLVRLLPKGHAGTFNQALMELGATICTPRVPRCAVCPVEELCVAKRLGVQSELPVSAPRRALPHHEVAVGVIWKGDRLLVAQRPPEGLLGGLWEFPGGKRKPDETLEECLLREVHEELGIIIHVKRHLTTVQHGYSHFRVTLHAFECNWRRGKPQTLGCSDWAWVRINQLGHYAFPRANQKIMEALT</sequence>
<dbReference type="GO" id="GO:0035485">
    <property type="term" value="F:adenine/guanine mispair binding"/>
    <property type="evidence" value="ECO:0007669"/>
    <property type="project" value="TreeGrafter"/>
</dbReference>
<dbReference type="InterPro" id="IPR020476">
    <property type="entry name" value="Nudix_hydrolase"/>
</dbReference>
<evidence type="ECO:0000256" key="1">
    <source>
        <dbReference type="ARBA" id="ARBA00000843"/>
    </source>
</evidence>
<dbReference type="EMBL" id="MFGX01000108">
    <property type="protein sequence ID" value="OGF53271.1"/>
    <property type="molecule type" value="Genomic_DNA"/>
</dbReference>
<dbReference type="EC" id="3.2.2.31" evidence="5"/>
<dbReference type="GO" id="GO:0006298">
    <property type="term" value="P:mismatch repair"/>
    <property type="evidence" value="ECO:0007669"/>
    <property type="project" value="TreeGrafter"/>
</dbReference>
<dbReference type="GO" id="GO:0032357">
    <property type="term" value="F:oxidized purine DNA binding"/>
    <property type="evidence" value="ECO:0007669"/>
    <property type="project" value="TreeGrafter"/>
</dbReference>
<keyword evidence="8" id="KW-0479">Metal-binding</keyword>
<dbReference type="InterPro" id="IPR005760">
    <property type="entry name" value="A/G_AdeGlyc_MutY"/>
</dbReference>
<dbReference type="GO" id="GO:0006284">
    <property type="term" value="P:base-excision repair"/>
    <property type="evidence" value="ECO:0007669"/>
    <property type="project" value="InterPro"/>
</dbReference>
<dbReference type="FunFam" id="1.10.340.30:FF:000002">
    <property type="entry name" value="Adenine DNA glycosylase"/>
    <property type="match status" value="1"/>
</dbReference>
<evidence type="ECO:0000256" key="11">
    <source>
        <dbReference type="ARBA" id="ARBA00023004"/>
    </source>
</evidence>
<evidence type="ECO:0000313" key="17">
    <source>
        <dbReference type="Proteomes" id="UP000179157"/>
    </source>
</evidence>
<dbReference type="CDD" id="cd03425">
    <property type="entry name" value="NUDIX_MutT_NudA_like"/>
    <property type="match status" value="1"/>
</dbReference>
<dbReference type="Gene3D" id="3.90.79.10">
    <property type="entry name" value="Nucleoside Triphosphate Pyrophosphohydrolase"/>
    <property type="match status" value="1"/>
</dbReference>
<dbReference type="SUPFAM" id="SSF48150">
    <property type="entry name" value="DNA-glycosylase"/>
    <property type="match status" value="1"/>
</dbReference>
<dbReference type="GO" id="GO:0046872">
    <property type="term" value="F:metal ion binding"/>
    <property type="evidence" value="ECO:0007669"/>
    <property type="project" value="UniProtKB-KW"/>
</dbReference>
<dbReference type="GO" id="GO:0000701">
    <property type="term" value="F:purine-specific mismatch base pair DNA N-glycosylase activity"/>
    <property type="evidence" value="ECO:0007669"/>
    <property type="project" value="UniProtKB-EC"/>
</dbReference>
<dbReference type="InterPro" id="IPR029119">
    <property type="entry name" value="MutY_C"/>
</dbReference>
<dbReference type="SMART" id="SM00525">
    <property type="entry name" value="FES"/>
    <property type="match status" value="1"/>
</dbReference>
<dbReference type="InterPro" id="IPR044298">
    <property type="entry name" value="MIG/MutY"/>
</dbReference>
<feature type="domain" description="Nudix hydrolase" evidence="15">
    <location>
        <begin position="226"/>
        <end position="350"/>
    </location>
</feature>